<gene>
    <name evidence="5" type="ORF">UXQ13_08420</name>
</gene>
<dbReference type="PANTHER" id="PTHR21599:SF0">
    <property type="entry name" value="GLYCERATE KINASE"/>
    <property type="match status" value="1"/>
</dbReference>
<dbReference type="RefSeq" id="WP_225235994.1">
    <property type="nucleotide sequence ID" value="NZ_JBAPLV010000007.1"/>
</dbReference>
<dbReference type="InterPro" id="IPR036129">
    <property type="entry name" value="Glycerate_kinase_sf"/>
</dbReference>
<dbReference type="PANTHER" id="PTHR21599">
    <property type="entry name" value="GLYCERATE KINASE"/>
    <property type="match status" value="1"/>
</dbReference>
<evidence type="ECO:0000256" key="1">
    <source>
        <dbReference type="ARBA" id="ARBA00006284"/>
    </source>
</evidence>
<comment type="caution">
    <text evidence="5">The sequence shown here is derived from an EMBL/GenBank/DDBJ whole genome shotgun (WGS) entry which is preliminary data.</text>
</comment>
<dbReference type="Gene3D" id="3.40.50.10350">
    <property type="entry name" value="Glycerate kinase, domain 1"/>
    <property type="match status" value="1"/>
</dbReference>
<evidence type="ECO:0000256" key="2">
    <source>
        <dbReference type="ARBA" id="ARBA00022679"/>
    </source>
</evidence>
<proteinExistence type="inferred from homology"/>
<dbReference type="NCBIfam" id="TIGR00045">
    <property type="entry name" value="glycerate kinase"/>
    <property type="match status" value="1"/>
</dbReference>
<keyword evidence="3 4" id="KW-0418">Kinase</keyword>
<accession>A0ABU8E6P8</accession>
<dbReference type="SUPFAM" id="SSF110738">
    <property type="entry name" value="Glycerate kinase I"/>
    <property type="match status" value="1"/>
</dbReference>
<comment type="similarity">
    <text evidence="1 4">Belongs to the glycerate kinase type-1 family.</text>
</comment>
<evidence type="ECO:0000313" key="6">
    <source>
        <dbReference type="Proteomes" id="UP001373496"/>
    </source>
</evidence>
<dbReference type="GO" id="GO:0008887">
    <property type="term" value="F:glycerate kinase activity"/>
    <property type="evidence" value="ECO:0007669"/>
    <property type="project" value="UniProtKB-EC"/>
</dbReference>
<evidence type="ECO:0000256" key="4">
    <source>
        <dbReference type="PIRNR" id="PIRNR006078"/>
    </source>
</evidence>
<dbReference type="InterPro" id="IPR018193">
    <property type="entry name" value="Glyc_kinase_flavodox-like_fold"/>
</dbReference>
<sequence length="369" mass="35849">MLLVVRIVIAPDKFKGTLDADGVADAMAAGVARVHPEAEVLLRPVADGGDGTVAAALRAGWTPLAVRVSGPDGAPRQAVLALHDGTALVELATAAGLHLAPPAPLTATTRGVGDLLLAALEAGARRLVVGIGGSATTDAGAGMLTALGVRFLAADGTDLPPGGAALARLDRVDASGLDPRLAGVEVVVATDVDNPLTGPAGAAAVFGPQKGATAVDVALLDRALARFAAVVRRDLGVEVDAVPGAGGAGGTAAGALALLGARITSGADLVCDLVGLDAALAGADLCLTGEGALDEQTLSGKAPAVVARRAAAAGVPCLGLAGVVRLAPAQLSAAGFTAAHGLVDLEPDVAVCLAEPARLLADLAERAVS</sequence>
<dbReference type="Gene3D" id="3.90.1510.10">
    <property type="entry name" value="Glycerate kinase, domain 2"/>
    <property type="match status" value="1"/>
</dbReference>
<organism evidence="5 6">
    <name type="scientific">Klenkia terrae</name>
    <dbReference type="NCBI Taxonomy" id="1052259"/>
    <lineage>
        <taxon>Bacteria</taxon>
        <taxon>Bacillati</taxon>
        <taxon>Actinomycetota</taxon>
        <taxon>Actinomycetes</taxon>
        <taxon>Geodermatophilales</taxon>
        <taxon>Geodermatophilaceae</taxon>
        <taxon>Klenkia</taxon>
    </lineage>
</organism>
<protein>
    <submittedName>
        <fullName evidence="5">Glycerate kinase</fullName>
        <ecNumber evidence="5">2.7.1.31</ecNumber>
    </submittedName>
</protein>
<dbReference type="EC" id="2.7.1.31" evidence="5"/>
<dbReference type="InterPro" id="IPR018197">
    <property type="entry name" value="Glycerate_kinase_RE-like"/>
</dbReference>
<dbReference type="InterPro" id="IPR004381">
    <property type="entry name" value="Glycerate_kinase"/>
</dbReference>
<keyword evidence="6" id="KW-1185">Reference proteome</keyword>
<dbReference type="Pfam" id="PF02595">
    <property type="entry name" value="Gly_kinase"/>
    <property type="match status" value="1"/>
</dbReference>
<keyword evidence="2 4" id="KW-0808">Transferase</keyword>
<dbReference type="PIRSF" id="PIRSF006078">
    <property type="entry name" value="GlxK"/>
    <property type="match status" value="1"/>
</dbReference>
<name>A0ABU8E6P8_9ACTN</name>
<reference evidence="5 6" key="1">
    <citation type="submission" date="2024-03" db="EMBL/GenBank/DDBJ databases">
        <title>Draft genome sequence of Klenkia terrae.</title>
        <authorList>
            <person name="Duangmal K."/>
            <person name="Chantavorakit T."/>
        </authorList>
    </citation>
    <scope>NUCLEOTIDE SEQUENCE [LARGE SCALE GENOMIC DNA]</scope>
    <source>
        <strain evidence="5 6">JCM 17786</strain>
    </source>
</reference>
<dbReference type="EMBL" id="JBAPLV010000007">
    <property type="protein sequence ID" value="MEI4278489.1"/>
    <property type="molecule type" value="Genomic_DNA"/>
</dbReference>
<evidence type="ECO:0000256" key="3">
    <source>
        <dbReference type="ARBA" id="ARBA00022777"/>
    </source>
</evidence>
<evidence type="ECO:0000313" key="5">
    <source>
        <dbReference type="EMBL" id="MEI4278489.1"/>
    </source>
</evidence>
<dbReference type="Proteomes" id="UP001373496">
    <property type="component" value="Unassembled WGS sequence"/>
</dbReference>